<dbReference type="GO" id="GO:0008977">
    <property type="term" value="F:prephenate dehydrogenase (NAD+) activity"/>
    <property type="evidence" value="ECO:0007669"/>
    <property type="project" value="InterPro"/>
</dbReference>
<dbReference type="InterPro" id="IPR050812">
    <property type="entry name" value="Preph/Arog_dehydrog"/>
</dbReference>
<feature type="non-terminal residue" evidence="3">
    <location>
        <position position="437"/>
    </location>
</feature>
<dbReference type="AlphaFoldDB" id="A0A433QTB0"/>
<comment type="caution">
    <text evidence="3">The sequence shown here is derived from an EMBL/GenBank/DDBJ whole genome shotgun (WGS) entry which is preliminary data.</text>
</comment>
<dbReference type="SUPFAM" id="SSF48179">
    <property type="entry name" value="6-phosphogluconate dehydrogenase C-terminal domain-like"/>
    <property type="match status" value="2"/>
</dbReference>
<dbReference type="PANTHER" id="PTHR21363">
    <property type="entry name" value="PREPHENATE DEHYDROGENASE"/>
    <property type="match status" value="1"/>
</dbReference>
<dbReference type="InterPro" id="IPR012385">
    <property type="entry name" value="Prephenate_DH_fun"/>
</dbReference>
<dbReference type="GO" id="GO:0070403">
    <property type="term" value="F:NAD+ binding"/>
    <property type="evidence" value="ECO:0007669"/>
    <property type="project" value="TreeGrafter"/>
</dbReference>
<dbReference type="InterPro" id="IPR003099">
    <property type="entry name" value="Prephen_DH"/>
</dbReference>
<dbReference type="PROSITE" id="PS51176">
    <property type="entry name" value="PDH_ADH"/>
    <property type="match status" value="1"/>
</dbReference>
<dbReference type="FunFam" id="1.10.3660.10:FF:000004">
    <property type="entry name" value="Prephenate dehydrogenase [NADP(+)]"/>
    <property type="match status" value="1"/>
</dbReference>
<dbReference type="SUPFAM" id="SSF51735">
    <property type="entry name" value="NAD(P)-binding Rossmann-fold domains"/>
    <property type="match status" value="1"/>
</dbReference>
<evidence type="ECO:0000313" key="4">
    <source>
        <dbReference type="Proteomes" id="UP000274822"/>
    </source>
</evidence>
<dbReference type="EMBL" id="RBNJ01001606">
    <property type="protein sequence ID" value="RUS32986.1"/>
    <property type="molecule type" value="Genomic_DNA"/>
</dbReference>
<dbReference type="Proteomes" id="UP000274822">
    <property type="component" value="Unassembled WGS sequence"/>
</dbReference>
<feature type="non-terminal residue" evidence="3">
    <location>
        <position position="1"/>
    </location>
</feature>
<reference evidence="3 4" key="1">
    <citation type="journal article" date="2018" name="New Phytol.">
        <title>Phylogenomics of Endogonaceae and evolution of mycorrhizas within Mucoromycota.</title>
        <authorList>
            <person name="Chang Y."/>
            <person name="Desiro A."/>
            <person name="Na H."/>
            <person name="Sandor L."/>
            <person name="Lipzen A."/>
            <person name="Clum A."/>
            <person name="Barry K."/>
            <person name="Grigoriev I.V."/>
            <person name="Martin F.M."/>
            <person name="Stajich J.E."/>
            <person name="Smith M.E."/>
            <person name="Bonito G."/>
            <person name="Spatafora J.W."/>
        </authorList>
    </citation>
    <scope>NUCLEOTIDE SEQUENCE [LARGE SCALE GENOMIC DNA]</scope>
    <source>
        <strain evidence="3 4">AD002</strain>
    </source>
</reference>
<sequence>GYHRDWHHRHGRYGPVVCEKDPRRRVNVCDLPSKYESLKTELQGSGLNVHLNGHMVSRRSDFIIYSVEAEYIDNVVAQYGPSTKLNAIVAGQTSVKEPEIAAFEKHLPADVHIISCHSLHGPTVDTKGQPLVMMKHRASQEKFDLTIRVLSCLESDFVFLSYKEHDRITADTQAVTHAAFLSMGTAWKTDGRFPWENPHFVGGIENVKVNVALRIYGNKWHVYAGLAIMNPNAKIQISQYAKSVADLFLLMITENEEELVRRVKTAGEFVFGKANAHHESILLSDSLLDEYSLSNVPKDQSKPNSHLSLLAMVDCWYQLRLNPYEHMVCQTPLFRLWMGITEYLFRSPHLLEEALKAALHNREIRVSDMEFMTAARGWAECVELGNMEGYRKRFEATAGFFSDRFAESAMLGNKMIAMITKKTVGRKGATGKEEGRG</sequence>
<evidence type="ECO:0000256" key="1">
    <source>
        <dbReference type="ARBA" id="ARBA00023002"/>
    </source>
</evidence>
<dbReference type="GO" id="GO:0006571">
    <property type="term" value="P:tyrosine biosynthetic process"/>
    <property type="evidence" value="ECO:0007669"/>
    <property type="project" value="InterPro"/>
</dbReference>
<organism evidence="3 4">
    <name type="scientific">Jimgerdemannia flammicorona</name>
    <dbReference type="NCBI Taxonomy" id="994334"/>
    <lineage>
        <taxon>Eukaryota</taxon>
        <taxon>Fungi</taxon>
        <taxon>Fungi incertae sedis</taxon>
        <taxon>Mucoromycota</taxon>
        <taxon>Mucoromycotina</taxon>
        <taxon>Endogonomycetes</taxon>
        <taxon>Endogonales</taxon>
        <taxon>Endogonaceae</taxon>
        <taxon>Jimgerdemannia</taxon>
    </lineage>
</organism>
<keyword evidence="4" id="KW-1185">Reference proteome</keyword>
<dbReference type="Gene3D" id="3.40.50.720">
    <property type="entry name" value="NAD(P)-binding Rossmann-like Domain"/>
    <property type="match status" value="1"/>
</dbReference>
<dbReference type="Gene3D" id="1.10.3660.10">
    <property type="entry name" value="6-phosphogluconate dehydrogenase C-terminal like domain"/>
    <property type="match status" value="2"/>
</dbReference>
<keyword evidence="1" id="KW-0560">Oxidoreductase</keyword>
<feature type="domain" description="Prephenate/arogenate dehydrogenase" evidence="2">
    <location>
        <begin position="1"/>
        <end position="281"/>
    </location>
</feature>
<proteinExistence type="predicted"/>
<dbReference type="GO" id="GO:0004665">
    <property type="term" value="F:prephenate dehydrogenase (NADP+) activity"/>
    <property type="evidence" value="ECO:0007669"/>
    <property type="project" value="InterPro"/>
</dbReference>
<evidence type="ECO:0000259" key="2">
    <source>
        <dbReference type="PROSITE" id="PS51176"/>
    </source>
</evidence>
<dbReference type="PIRSF" id="PIRSF036510">
    <property type="entry name" value="PDH_fung"/>
    <property type="match status" value="1"/>
</dbReference>
<dbReference type="InterPro" id="IPR008927">
    <property type="entry name" value="6-PGluconate_DH-like_C_sf"/>
</dbReference>
<accession>A0A433QTB0</accession>
<dbReference type="PANTHER" id="PTHR21363:SF0">
    <property type="entry name" value="PREPHENATE DEHYDROGENASE [NADP(+)]"/>
    <property type="match status" value="1"/>
</dbReference>
<protein>
    <recommendedName>
        <fullName evidence="2">Prephenate/arogenate dehydrogenase domain-containing protein</fullName>
    </recommendedName>
</protein>
<gene>
    <name evidence="3" type="ORF">BC938DRAFT_473596</name>
</gene>
<evidence type="ECO:0000313" key="3">
    <source>
        <dbReference type="EMBL" id="RUS32986.1"/>
    </source>
</evidence>
<dbReference type="InterPro" id="IPR036291">
    <property type="entry name" value="NAD(P)-bd_dom_sf"/>
</dbReference>
<name>A0A433QTB0_9FUNG</name>